<dbReference type="Proteomes" id="UP001203338">
    <property type="component" value="Unassembled WGS sequence"/>
</dbReference>
<dbReference type="InterPro" id="IPR011009">
    <property type="entry name" value="Kinase-like_dom_sf"/>
</dbReference>
<keyword evidence="3" id="KW-1185">Reference proteome</keyword>
<dbReference type="EMBL" id="JAMFLX010000004">
    <property type="protein sequence ID" value="MCL6269155.1"/>
    <property type="molecule type" value="Genomic_DNA"/>
</dbReference>
<feature type="domain" description="Protein kinase" evidence="1">
    <location>
        <begin position="46"/>
        <end position="255"/>
    </location>
</feature>
<evidence type="ECO:0000313" key="2">
    <source>
        <dbReference type="EMBL" id="MCL6269155.1"/>
    </source>
</evidence>
<dbReference type="InterPro" id="IPR000719">
    <property type="entry name" value="Prot_kinase_dom"/>
</dbReference>
<name>A0ABT0PCV0_9GAMM</name>
<dbReference type="SUPFAM" id="SSF56112">
    <property type="entry name" value="Protein kinase-like (PK-like)"/>
    <property type="match status" value="1"/>
</dbReference>
<dbReference type="PROSITE" id="PS50011">
    <property type="entry name" value="PROTEIN_KINASE_DOM"/>
    <property type="match status" value="1"/>
</dbReference>
<sequence length="255" mass="29065">MKPVTSGAVTASCSDTHPQECIWSICGKSYKCDSKKLSESKLKENYIIDRHVDSGWYSKIFQAHDKDSKKWAIKVVDKESSWEDRFQQDLRSFQITKGEPAIIQSRENHDLGKTGVVVVEWADGDMSWRKGVFENVKSDMEFRLLARQLLEGIEVLDRKNLYHDSLGTFDFLYVKKDGRVKLSALERAIEKEDASNSQALRVVLEALSPIAERVDLSDNSKNLLILLDSNRDIKARDILTHQAFSHLSADMTLDL</sequence>
<comment type="caution">
    <text evidence="2">The sequence shown here is derived from an EMBL/GenBank/DDBJ whole genome shotgun (WGS) entry which is preliminary data.</text>
</comment>
<evidence type="ECO:0000313" key="3">
    <source>
        <dbReference type="Proteomes" id="UP001203338"/>
    </source>
</evidence>
<organism evidence="2 3">
    <name type="scientific">Parendozoicomonas callyspongiae</name>
    <dbReference type="NCBI Taxonomy" id="2942213"/>
    <lineage>
        <taxon>Bacteria</taxon>
        <taxon>Pseudomonadati</taxon>
        <taxon>Pseudomonadota</taxon>
        <taxon>Gammaproteobacteria</taxon>
        <taxon>Oceanospirillales</taxon>
        <taxon>Endozoicomonadaceae</taxon>
        <taxon>Parendozoicomonas</taxon>
    </lineage>
</organism>
<proteinExistence type="predicted"/>
<gene>
    <name evidence="2" type="ORF">M3P05_04255</name>
</gene>
<protein>
    <recommendedName>
        <fullName evidence="1">Protein kinase domain-containing protein</fullName>
    </recommendedName>
</protein>
<accession>A0ABT0PCV0</accession>
<evidence type="ECO:0000259" key="1">
    <source>
        <dbReference type="PROSITE" id="PS50011"/>
    </source>
</evidence>
<reference evidence="2 3" key="1">
    <citation type="submission" date="2022-05" db="EMBL/GenBank/DDBJ databases">
        <authorList>
            <person name="Park J.-S."/>
        </authorList>
    </citation>
    <scope>NUCLEOTIDE SEQUENCE [LARGE SCALE GENOMIC DNA]</scope>
    <source>
        <strain evidence="2 3">2012CJ34-2</strain>
    </source>
</reference>
<dbReference type="Gene3D" id="1.10.510.10">
    <property type="entry name" value="Transferase(Phosphotransferase) domain 1"/>
    <property type="match status" value="1"/>
</dbReference>
<dbReference type="RefSeq" id="WP_249698069.1">
    <property type="nucleotide sequence ID" value="NZ_JAMFLX010000004.1"/>
</dbReference>